<keyword evidence="2" id="KW-1185">Reference proteome</keyword>
<evidence type="ECO:0000313" key="1">
    <source>
        <dbReference type="EMBL" id="KAI4324513.1"/>
    </source>
</evidence>
<sequence>MSSLNSNFSFSNWFSKPPNPSPLLLPDHLRPSAASSTPPFASISSSSVPANPSKDPKSTSSPPFDYSAWADRFFLECENRPDYRHTPEVERILNDRHPLLEARPDATPEEIAANEKWWKDFRSHPVIKFIQRAEEIKDQINEQELRENRDPYRREDRDYWRAIPHVTGLDGRPMPRKAIKTRKESDDKFWDFMKQFLFGLWGFRQRPYPPGKPIDVAQAIGYKRLEKRYYDFIMKSGGFFYKDRLGRSRGPMELIQLKTAWGAGIIDKDTFIWGEDMDEWAPICMVYGMERAIATWEVRLGAAATAFIHKLQKGIPPWVPLKGHEPKTYKQLQQEAVEEKRRDMAVLKANGGVWPGLRTPSYALFLWASGAELTTVLEKDHMPNKYISKDLRIQLAKIIPGLRPWEVLSIEQAMEHITYGGEWYREPLGTYHTGPPYIRHWNKDVMRLFKVFFNLSYRVYNRLVRTIPGFDQVMEKVQVDAAARDARRERRRLEDKRAEEKARFGDIPIP</sequence>
<protein>
    <submittedName>
        <fullName evidence="1">Uncharacterized protein</fullName>
    </submittedName>
</protein>
<comment type="caution">
    <text evidence="1">The sequence shown here is derived from an EMBL/GenBank/DDBJ whole genome shotgun (WGS) entry which is preliminary data.</text>
</comment>
<name>A0ACB9MLL0_9MYRT</name>
<gene>
    <name evidence="1" type="ORF">MLD38_029997</name>
</gene>
<evidence type="ECO:0000313" key="2">
    <source>
        <dbReference type="Proteomes" id="UP001057402"/>
    </source>
</evidence>
<reference evidence="2" key="1">
    <citation type="journal article" date="2023" name="Front. Plant Sci.">
        <title>Chromosomal-level genome assembly of Melastoma candidum provides insights into trichome evolution.</title>
        <authorList>
            <person name="Zhong Y."/>
            <person name="Wu W."/>
            <person name="Sun C."/>
            <person name="Zou P."/>
            <person name="Liu Y."/>
            <person name="Dai S."/>
            <person name="Zhou R."/>
        </authorList>
    </citation>
    <scope>NUCLEOTIDE SEQUENCE [LARGE SCALE GENOMIC DNA]</scope>
</reference>
<dbReference type="EMBL" id="CM042888">
    <property type="protein sequence ID" value="KAI4324513.1"/>
    <property type="molecule type" value="Genomic_DNA"/>
</dbReference>
<organism evidence="1 2">
    <name type="scientific">Melastoma candidum</name>
    <dbReference type="NCBI Taxonomy" id="119954"/>
    <lineage>
        <taxon>Eukaryota</taxon>
        <taxon>Viridiplantae</taxon>
        <taxon>Streptophyta</taxon>
        <taxon>Embryophyta</taxon>
        <taxon>Tracheophyta</taxon>
        <taxon>Spermatophyta</taxon>
        <taxon>Magnoliopsida</taxon>
        <taxon>eudicotyledons</taxon>
        <taxon>Gunneridae</taxon>
        <taxon>Pentapetalae</taxon>
        <taxon>rosids</taxon>
        <taxon>malvids</taxon>
        <taxon>Myrtales</taxon>
        <taxon>Melastomataceae</taxon>
        <taxon>Melastomatoideae</taxon>
        <taxon>Melastomateae</taxon>
        <taxon>Melastoma</taxon>
    </lineage>
</organism>
<dbReference type="Proteomes" id="UP001057402">
    <property type="component" value="Chromosome 9"/>
</dbReference>
<proteinExistence type="predicted"/>
<accession>A0ACB9MLL0</accession>